<dbReference type="NCBIfam" id="TIGR02180">
    <property type="entry name" value="GRX_euk"/>
    <property type="match status" value="1"/>
</dbReference>
<dbReference type="Gene3D" id="3.40.30.10">
    <property type="entry name" value="Glutaredoxin"/>
    <property type="match status" value="1"/>
</dbReference>
<dbReference type="SUPFAM" id="SSF52833">
    <property type="entry name" value="Thioredoxin-like"/>
    <property type="match status" value="1"/>
</dbReference>
<feature type="domain" description="Glutaredoxin" evidence="2">
    <location>
        <begin position="41"/>
        <end position="105"/>
    </location>
</feature>
<keyword evidence="3" id="KW-1185">Reference proteome</keyword>
<accession>A0A7E4V721</accession>
<dbReference type="Proteomes" id="UP000492821">
    <property type="component" value="Unassembled WGS sequence"/>
</dbReference>
<dbReference type="PRINTS" id="PR00160">
    <property type="entry name" value="GLUTAREDOXIN"/>
</dbReference>
<evidence type="ECO:0000313" key="3">
    <source>
        <dbReference type="Proteomes" id="UP000492821"/>
    </source>
</evidence>
<keyword evidence="1" id="KW-0732">Signal</keyword>
<dbReference type="CDD" id="cd03419">
    <property type="entry name" value="GRX_GRXh_1_2_like"/>
    <property type="match status" value="1"/>
</dbReference>
<name>A0A7E4V721_PANRE</name>
<dbReference type="PANTHER" id="PTHR45694:SF18">
    <property type="entry name" value="GLUTAREDOXIN-1-RELATED"/>
    <property type="match status" value="1"/>
</dbReference>
<dbReference type="GO" id="GO:0034599">
    <property type="term" value="P:cellular response to oxidative stress"/>
    <property type="evidence" value="ECO:0007669"/>
    <property type="project" value="TreeGrafter"/>
</dbReference>
<dbReference type="AlphaFoldDB" id="A0A7E4V721"/>
<dbReference type="PANTHER" id="PTHR45694">
    <property type="entry name" value="GLUTAREDOXIN 2"/>
    <property type="match status" value="1"/>
</dbReference>
<evidence type="ECO:0000256" key="1">
    <source>
        <dbReference type="SAM" id="SignalP"/>
    </source>
</evidence>
<dbReference type="GO" id="GO:0015038">
    <property type="term" value="F:glutathione disulfide oxidoreductase activity"/>
    <property type="evidence" value="ECO:0007669"/>
    <property type="project" value="TreeGrafter"/>
</dbReference>
<reference evidence="4" key="2">
    <citation type="submission" date="2020-10" db="UniProtKB">
        <authorList>
            <consortium name="WormBaseParasite"/>
        </authorList>
    </citation>
    <scope>IDENTIFICATION</scope>
</reference>
<sequence>MQAVYLFLLATAIAFNEFIEARPEPRSVDKLVDDLVRNNNVMVFSKSYCPFSKRAKKLLTESYAVEKMEVLELDEQEDMDEIQDYLKSKTGVRTVPQVFMYGKFVGGAMDLEELDRKGKLEAVLRKTRSTNNKRV</sequence>
<protein>
    <submittedName>
        <fullName evidence="4">Glutaredoxin domain-containing protein</fullName>
    </submittedName>
</protein>
<proteinExistence type="predicted"/>
<evidence type="ECO:0000313" key="4">
    <source>
        <dbReference type="WBParaSite" id="Pan_g16999.t1"/>
    </source>
</evidence>
<dbReference type="PROSITE" id="PS51354">
    <property type="entry name" value="GLUTAREDOXIN_2"/>
    <property type="match status" value="1"/>
</dbReference>
<dbReference type="InterPro" id="IPR036249">
    <property type="entry name" value="Thioredoxin-like_sf"/>
</dbReference>
<dbReference type="WBParaSite" id="Pan_g16999.t1">
    <property type="protein sequence ID" value="Pan_g16999.t1"/>
    <property type="gene ID" value="Pan_g16999"/>
</dbReference>
<dbReference type="GO" id="GO:0005737">
    <property type="term" value="C:cytoplasm"/>
    <property type="evidence" value="ECO:0007669"/>
    <property type="project" value="TreeGrafter"/>
</dbReference>
<evidence type="ECO:0000259" key="2">
    <source>
        <dbReference type="Pfam" id="PF00462"/>
    </source>
</evidence>
<dbReference type="Pfam" id="PF00462">
    <property type="entry name" value="Glutaredoxin"/>
    <property type="match status" value="1"/>
</dbReference>
<feature type="chain" id="PRO_5028871824" evidence="1">
    <location>
        <begin position="22"/>
        <end position="135"/>
    </location>
</feature>
<feature type="signal peptide" evidence="1">
    <location>
        <begin position="1"/>
        <end position="21"/>
    </location>
</feature>
<dbReference type="InterPro" id="IPR014025">
    <property type="entry name" value="Glutaredoxin_subgr"/>
</dbReference>
<organism evidence="3 4">
    <name type="scientific">Panagrellus redivivus</name>
    <name type="common">Microworm</name>
    <dbReference type="NCBI Taxonomy" id="6233"/>
    <lineage>
        <taxon>Eukaryota</taxon>
        <taxon>Metazoa</taxon>
        <taxon>Ecdysozoa</taxon>
        <taxon>Nematoda</taxon>
        <taxon>Chromadorea</taxon>
        <taxon>Rhabditida</taxon>
        <taxon>Tylenchina</taxon>
        <taxon>Panagrolaimomorpha</taxon>
        <taxon>Panagrolaimoidea</taxon>
        <taxon>Panagrolaimidae</taxon>
        <taxon>Panagrellus</taxon>
    </lineage>
</organism>
<dbReference type="InterPro" id="IPR011899">
    <property type="entry name" value="Glutaredoxin_euk/vir"/>
</dbReference>
<reference evidence="3" key="1">
    <citation type="journal article" date="2013" name="Genetics">
        <title>The draft genome and transcriptome of Panagrellus redivivus are shaped by the harsh demands of a free-living lifestyle.</title>
        <authorList>
            <person name="Srinivasan J."/>
            <person name="Dillman A.R."/>
            <person name="Macchietto M.G."/>
            <person name="Heikkinen L."/>
            <person name="Lakso M."/>
            <person name="Fracchia K.M."/>
            <person name="Antoshechkin I."/>
            <person name="Mortazavi A."/>
            <person name="Wong G."/>
            <person name="Sternberg P.W."/>
        </authorList>
    </citation>
    <scope>NUCLEOTIDE SEQUENCE [LARGE SCALE GENOMIC DNA]</scope>
    <source>
        <strain evidence="3">MT8872</strain>
    </source>
</reference>
<dbReference type="InterPro" id="IPR002109">
    <property type="entry name" value="Glutaredoxin"/>
</dbReference>